<dbReference type="InterPro" id="IPR011051">
    <property type="entry name" value="RmlC_Cupin_sf"/>
</dbReference>
<comment type="caution">
    <text evidence="10">The sequence shown here is derived from an EMBL/GenBank/DDBJ whole genome shotgun (WGS) entry which is preliminary data.</text>
</comment>
<evidence type="ECO:0000256" key="6">
    <source>
        <dbReference type="ARBA" id="ARBA00031424"/>
    </source>
</evidence>
<feature type="site" description="Participates in a stacking interaction with the thymidine ring of dTDP-4-oxo-6-deoxyglucose" evidence="8">
    <location>
        <position position="154"/>
    </location>
</feature>
<organism evidence="10 11">
    <name type="scientific">Neogemmobacter tilapiae</name>
    <dbReference type="NCBI Taxonomy" id="875041"/>
    <lineage>
        <taxon>Bacteria</taxon>
        <taxon>Pseudomonadati</taxon>
        <taxon>Pseudomonadota</taxon>
        <taxon>Alphaproteobacteria</taxon>
        <taxon>Rhodobacterales</taxon>
        <taxon>Paracoccaceae</taxon>
        <taxon>Neogemmobacter</taxon>
    </lineage>
</organism>
<dbReference type="AlphaFoldDB" id="A0A918WID9"/>
<evidence type="ECO:0000313" key="10">
    <source>
        <dbReference type="EMBL" id="GHC49173.1"/>
    </source>
</evidence>
<reference evidence="10" key="1">
    <citation type="journal article" date="2014" name="Int. J. Syst. Evol. Microbiol.">
        <title>Complete genome sequence of Corynebacterium casei LMG S-19264T (=DSM 44701T), isolated from a smear-ripened cheese.</title>
        <authorList>
            <consortium name="US DOE Joint Genome Institute (JGI-PGF)"/>
            <person name="Walter F."/>
            <person name="Albersmeier A."/>
            <person name="Kalinowski J."/>
            <person name="Ruckert C."/>
        </authorList>
    </citation>
    <scope>NUCLEOTIDE SEQUENCE</scope>
    <source>
        <strain evidence="10">KCTC 23310</strain>
    </source>
</reference>
<sequence>MTDLLHQTLAAASKDQPTTTTDGTYLERHPHGLRERRAQTITDDRGSLFEIWNKQWAFDDQPMEQVYITTLRPNVVKGWSLHKTHEDRYFIVKGTMQVVLYDVRPDSPTRGHLFKLTLSDQARRLITIPTFVWHADYNVGQDECLLINMPTKIYNYADPDKWRLPIDTDLIPHQFPGARGY</sequence>
<dbReference type="Proteomes" id="UP000638981">
    <property type="component" value="Unassembled WGS sequence"/>
</dbReference>
<evidence type="ECO:0000256" key="2">
    <source>
        <dbReference type="ARBA" id="ARBA00001997"/>
    </source>
</evidence>
<dbReference type="GO" id="GO:0005829">
    <property type="term" value="C:cytosol"/>
    <property type="evidence" value="ECO:0007669"/>
    <property type="project" value="TreeGrafter"/>
</dbReference>
<evidence type="ECO:0000256" key="1">
    <source>
        <dbReference type="ARBA" id="ARBA00001298"/>
    </source>
</evidence>
<dbReference type="RefSeq" id="WP_189410437.1">
    <property type="nucleotide sequence ID" value="NZ_BMYJ01000002.1"/>
</dbReference>
<comment type="catalytic activity">
    <reaction evidence="1">
        <text>dTDP-4-dehydro-6-deoxy-alpha-D-glucose = dTDP-4-dehydro-beta-L-rhamnose</text>
        <dbReference type="Rhea" id="RHEA:16969"/>
        <dbReference type="ChEBI" id="CHEBI:57649"/>
        <dbReference type="ChEBI" id="CHEBI:62830"/>
        <dbReference type="EC" id="5.1.3.13"/>
    </reaction>
</comment>
<dbReference type="GO" id="GO:0000271">
    <property type="term" value="P:polysaccharide biosynthetic process"/>
    <property type="evidence" value="ECO:0007669"/>
    <property type="project" value="TreeGrafter"/>
</dbReference>
<evidence type="ECO:0000256" key="3">
    <source>
        <dbReference type="ARBA" id="ARBA00012098"/>
    </source>
</evidence>
<dbReference type="InterPro" id="IPR014710">
    <property type="entry name" value="RmlC-like_jellyroll"/>
</dbReference>
<dbReference type="SUPFAM" id="SSF51182">
    <property type="entry name" value="RmlC-like cupins"/>
    <property type="match status" value="1"/>
</dbReference>
<keyword evidence="10" id="KW-0946">Virion</keyword>
<protein>
    <recommendedName>
        <fullName evidence="4">dTDP-4-dehydrorhamnose 3,5-epimerase</fullName>
        <ecNumber evidence="3">5.1.3.13</ecNumber>
    </recommendedName>
    <alternativeName>
        <fullName evidence="6">Thymidine diphospho-4-keto-rhamnose 3,5-epimerase</fullName>
    </alternativeName>
    <alternativeName>
        <fullName evidence="5">dTDP-4-keto-6-deoxyglucose 3,5-epimerase</fullName>
    </alternativeName>
    <alternativeName>
        <fullName evidence="7">dTDP-6-deoxy-D-xylo-4-hexulose 3,5-epimerase</fullName>
    </alternativeName>
</protein>
<dbReference type="PANTHER" id="PTHR21047:SF2">
    <property type="entry name" value="THYMIDINE DIPHOSPHO-4-KETO-RHAMNOSE 3,5-EPIMERASE"/>
    <property type="match status" value="1"/>
</dbReference>
<evidence type="ECO:0000256" key="4">
    <source>
        <dbReference type="ARBA" id="ARBA00019595"/>
    </source>
</evidence>
<evidence type="ECO:0000256" key="7">
    <source>
        <dbReference type="ARBA" id="ARBA00033311"/>
    </source>
</evidence>
<comment type="function">
    <text evidence="2">Catalyzes the epimerization of the C3' and C5'positions of dTDP-6-deoxy-D-xylo-4-hexulose, forming dTDP-6-deoxy-L-lyxo-4-hexulose.</text>
</comment>
<feature type="region of interest" description="Disordered" evidence="9">
    <location>
        <begin position="7"/>
        <end position="29"/>
    </location>
</feature>
<gene>
    <name evidence="10" type="ORF">GCM10007315_09120</name>
</gene>
<dbReference type="InterPro" id="IPR000888">
    <property type="entry name" value="RmlC-like"/>
</dbReference>
<evidence type="ECO:0000313" key="11">
    <source>
        <dbReference type="Proteomes" id="UP000638981"/>
    </source>
</evidence>
<name>A0A918WID9_9RHOB</name>
<proteinExistence type="predicted"/>
<dbReference type="EMBL" id="BMYJ01000002">
    <property type="protein sequence ID" value="GHC49173.1"/>
    <property type="molecule type" value="Genomic_DNA"/>
</dbReference>
<evidence type="ECO:0000256" key="5">
    <source>
        <dbReference type="ARBA" id="ARBA00029758"/>
    </source>
</evidence>
<dbReference type="Gene3D" id="2.60.120.10">
    <property type="entry name" value="Jelly Rolls"/>
    <property type="match status" value="1"/>
</dbReference>
<evidence type="ECO:0000256" key="8">
    <source>
        <dbReference type="PIRSR" id="PIRSR600888-3"/>
    </source>
</evidence>
<keyword evidence="11" id="KW-1185">Reference proteome</keyword>
<dbReference type="PANTHER" id="PTHR21047">
    <property type="entry name" value="DTDP-6-DEOXY-D-GLUCOSE-3,5 EPIMERASE"/>
    <property type="match status" value="1"/>
</dbReference>
<evidence type="ECO:0000256" key="9">
    <source>
        <dbReference type="SAM" id="MobiDB-lite"/>
    </source>
</evidence>
<keyword evidence="10" id="KW-0167">Capsid protein</keyword>
<accession>A0A918WID9</accession>
<dbReference type="Pfam" id="PF00908">
    <property type="entry name" value="dTDP_sugar_isom"/>
    <property type="match status" value="1"/>
</dbReference>
<dbReference type="GO" id="GO:0008830">
    <property type="term" value="F:dTDP-4-dehydrorhamnose 3,5-epimerase activity"/>
    <property type="evidence" value="ECO:0007669"/>
    <property type="project" value="UniProtKB-EC"/>
</dbReference>
<reference evidence="10" key="2">
    <citation type="submission" date="2020-09" db="EMBL/GenBank/DDBJ databases">
        <authorList>
            <person name="Sun Q."/>
            <person name="Kim S."/>
        </authorList>
    </citation>
    <scope>NUCLEOTIDE SEQUENCE</scope>
    <source>
        <strain evidence="10">KCTC 23310</strain>
    </source>
</reference>
<dbReference type="EC" id="5.1.3.13" evidence="3"/>